<organism evidence="3 4">
    <name type="scientific">Sulfurospirillum tamanense</name>
    <dbReference type="NCBI Taxonomy" id="2813362"/>
    <lineage>
        <taxon>Bacteria</taxon>
        <taxon>Pseudomonadati</taxon>
        <taxon>Campylobacterota</taxon>
        <taxon>Epsilonproteobacteria</taxon>
        <taxon>Campylobacterales</taxon>
        <taxon>Sulfurospirillaceae</taxon>
        <taxon>Sulfurospirillum</taxon>
    </lineage>
</organism>
<protein>
    <submittedName>
        <fullName evidence="3">Uncharacterized protein</fullName>
    </submittedName>
</protein>
<accession>A0ABS2WV48</accession>
<comment type="caution">
    <text evidence="3">The sequence shown here is derived from an EMBL/GenBank/DDBJ whole genome shotgun (WGS) entry which is preliminary data.</text>
</comment>
<dbReference type="SUPFAM" id="SSF143011">
    <property type="entry name" value="RelE-like"/>
    <property type="match status" value="1"/>
</dbReference>
<evidence type="ECO:0000256" key="2">
    <source>
        <dbReference type="SAM" id="Phobius"/>
    </source>
</evidence>
<dbReference type="InterPro" id="IPR007712">
    <property type="entry name" value="RelE/ParE_toxin"/>
</dbReference>
<reference evidence="3" key="1">
    <citation type="submission" date="2021-02" db="EMBL/GenBank/DDBJ databases">
        <title>Sulfurospirillum tamanensis sp. nov.</title>
        <authorList>
            <person name="Frolova A."/>
            <person name="Merkel A."/>
            <person name="Slobodkin A."/>
        </authorList>
    </citation>
    <scope>NUCLEOTIDE SEQUENCE</scope>
    <source>
        <strain evidence="3">T05b</strain>
    </source>
</reference>
<dbReference type="Proteomes" id="UP000703590">
    <property type="component" value="Unassembled WGS sequence"/>
</dbReference>
<evidence type="ECO:0000256" key="1">
    <source>
        <dbReference type="ARBA" id="ARBA00022649"/>
    </source>
</evidence>
<dbReference type="RefSeq" id="WP_205460093.1">
    <property type="nucleotide sequence ID" value="NZ_JAFHKK010000044.1"/>
</dbReference>
<dbReference type="Gene3D" id="3.30.2310.20">
    <property type="entry name" value="RelE-like"/>
    <property type="match status" value="1"/>
</dbReference>
<keyword evidence="2" id="KW-1133">Transmembrane helix</keyword>
<dbReference type="EMBL" id="JAFHKK010000044">
    <property type="protein sequence ID" value="MBN2965532.1"/>
    <property type="molecule type" value="Genomic_DNA"/>
</dbReference>
<sequence>MRVKYSEKSLKDLKHFDKPDQLLIVKKIHYLAENFDALKASKKVTELKGTALENQYRFIVARKIRVLFWVVEGEIILLVLRVGMRKDIYGA</sequence>
<reference evidence="3" key="2">
    <citation type="submission" date="2021-02" db="EMBL/GenBank/DDBJ databases">
        <authorList>
            <person name="Merkel A.Y."/>
        </authorList>
    </citation>
    <scope>NUCLEOTIDE SEQUENCE</scope>
    <source>
        <strain evidence="3">T05b</strain>
    </source>
</reference>
<gene>
    <name evidence="3" type="ORF">JWV37_12140</name>
</gene>
<evidence type="ECO:0000313" key="3">
    <source>
        <dbReference type="EMBL" id="MBN2965532.1"/>
    </source>
</evidence>
<dbReference type="InterPro" id="IPR035093">
    <property type="entry name" value="RelE/ParE_toxin_dom_sf"/>
</dbReference>
<keyword evidence="2" id="KW-0472">Membrane</keyword>
<dbReference type="Pfam" id="PF05016">
    <property type="entry name" value="ParE_toxin"/>
    <property type="match status" value="1"/>
</dbReference>
<keyword evidence="4" id="KW-1185">Reference proteome</keyword>
<keyword evidence="2" id="KW-0812">Transmembrane</keyword>
<proteinExistence type="predicted"/>
<feature type="transmembrane region" description="Helical" evidence="2">
    <location>
        <begin position="66"/>
        <end position="84"/>
    </location>
</feature>
<evidence type="ECO:0000313" key="4">
    <source>
        <dbReference type="Proteomes" id="UP000703590"/>
    </source>
</evidence>
<keyword evidence="1" id="KW-1277">Toxin-antitoxin system</keyword>
<name>A0ABS2WV48_9BACT</name>